<dbReference type="InterPro" id="IPR050109">
    <property type="entry name" value="HTH-type_TetR-like_transc_reg"/>
</dbReference>
<name>A0ABV8LUL0_9ACTN</name>
<feature type="domain" description="HTH tetR-type" evidence="3">
    <location>
        <begin position="5"/>
        <end position="65"/>
    </location>
</feature>
<dbReference type="PANTHER" id="PTHR30055:SF219">
    <property type="entry name" value="TRANSCRIPTIONAL REGULATORY PROTEIN"/>
    <property type="match status" value="1"/>
</dbReference>
<dbReference type="RefSeq" id="WP_253761705.1">
    <property type="nucleotide sequence ID" value="NZ_JAMZDZ010000001.1"/>
</dbReference>
<organism evidence="4 5">
    <name type="scientific">Hamadaea flava</name>
    <dbReference type="NCBI Taxonomy" id="1742688"/>
    <lineage>
        <taxon>Bacteria</taxon>
        <taxon>Bacillati</taxon>
        <taxon>Actinomycetota</taxon>
        <taxon>Actinomycetes</taxon>
        <taxon>Micromonosporales</taxon>
        <taxon>Micromonosporaceae</taxon>
        <taxon>Hamadaea</taxon>
    </lineage>
</organism>
<accession>A0ABV8LUL0</accession>
<feature type="DNA-binding region" description="H-T-H motif" evidence="2">
    <location>
        <begin position="28"/>
        <end position="47"/>
    </location>
</feature>
<dbReference type="Proteomes" id="UP001595816">
    <property type="component" value="Unassembled WGS sequence"/>
</dbReference>
<protein>
    <submittedName>
        <fullName evidence="4">TetR/AcrR family transcriptional regulator</fullName>
    </submittedName>
</protein>
<evidence type="ECO:0000313" key="5">
    <source>
        <dbReference type="Proteomes" id="UP001595816"/>
    </source>
</evidence>
<dbReference type="Pfam" id="PF00440">
    <property type="entry name" value="TetR_N"/>
    <property type="match status" value="1"/>
</dbReference>
<evidence type="ECO:0000313" key="4">
    <source>
        <dbReference type="EMBL" id="MFC4134108.1"/>
    </source>
</evidence>
<reference evidence="5" key="1">
    <citation type="journal article" date="2019" name="Int. J. Syst. Evol. Microbiol.">
        <title>The Global Catalogue of Microorganisms (GCM) 10K type strain sequencing project: providing services to taxonomists for standard genome sequencing and annotation.</title>
        <authorList>
            <consortium name="The Broad Institute Genomics Platform"/>
            <consortium name="The Broad Institute Genome Sequencing Center for Infectious Disease"/>
            <person name="Wu L."/>
            <person name="Ma J."/>
        </authorList>
    </citation>
    <scope>NUCLEOTIDE SEQUENCE [LARGE SCALE GENOMIC DNA]</scope>
    <source>
        <strain evidence="5">CGMCC 4.7289</strain>
    </source>
</reference>
<dbReference type="PROSITE" id="PS50977">
    <property type="entry name" value="HTH_TETR_2"/>
    <property type="match status" value="1"/>
</dbReference>
<dbReference type="EMBL" id="JBHSAY010000015">
    <property type="protein sequence ID" value="MFC4134108.1"/>
    <property type="molecule type" value="Genomic_DNA"/>
</dbReference>
<keyword evidence="5" id="KW-1185">Reference proteome</keyword>
<dbReference type="PANTHER" id="PTHR30055">
    <property type="entry name" value="HTH-TYPE TRANSCRIPTIONAL REGULATOR RUTR"/>
    <property type="match status" value="1"/>
</dbReference>
<sequence>MPEEKASRDRVLEAATRLFAERGYDGTSTREIGRASGLNIATVAYHVGAKADLYREVMRHAYELEREALDSAIRDLRAERDPMLGVQVLVRRYLDFCLANSYVPALWMRRWLADAADVTGLEQEYAWPLIDLVRDAIGIDDDMTLWTVMWSIHGFVQAGVLDADGKRHVHDLATVDRYRAHLDTLVAKWMAA</sequence>
<evidence type="ECO:0000259" key="3">
    <source>
        <dbReference type="PROSITE" id="PS50977"/>
    </source>
</evidence>
<dbReference type="InterPro" id="IPR009057">
    <property type="entry name" value="Homeodomain-like_sf"/>
</dbReference>
<evidence type="ECO:0000256" key="2">
    <source>
        <dbReference type="PROSITE-ProRule" id="PRU00335"/>
    </source>
</evidence>
<dbReference type="InterPro" id="IPR001647">
    <property type="entry name" value="HTH_TetR"/>
</dbReference>
<proteinExistence type="predicted"/>
<dbReference type="SUPFAM" id="SSF46689">
    <property type="entry name" value="Homeodomain-like"/>
    <property type="match status" value="1"/>
</dbReference>
<dbReference type="PRINTS" id="PR00455">
    <property type="entry name" value="HTHTETR"/>
</dbReference>
<keyword evidence="1 2" id="KW-0238">DNA-binding</keyword>
<evidence type="ECO:0000256" key="1">
    <source>
        <dbReference type="ARBA" id="ARBA00023125"/>
    </source>
</evidence>
<dbReference type="Gene3D" id="1.10.357.10">
    <property type="entry name" value="Tetracycline Repressor, domain 2"/>
    <property type="match status" value="1"/>
</dbReference>
<comment type="caution">
    <text evidence="4">The sequence shown here is derived from an EMBL/GenBank/DDBJ whole genome shotgun (WGS) entry which is preliminary data.</text>
</comment>
<gene>
    <name evidence="4" type="ORF">ACFOZ4_26145</name>
</gene>